<dbReference type="Gene3D" id="1.10.10.10">
    <property type="entry name" value="Winged helix-like DNA-binding domain superfamily/Winged helix DNA-binding domain"/>
    <property type="match status" value="1"/>
</dbReference>
<sequence length="253" mass="26569">MATSSSLDGESRRARLLEILESQGRITSSEVVEALDVSAMTLRRDLADLEAAGRLRRVRGGAVAPSQPRSFAERSGRRAAAKRTIAAKARQLVPQRGTCSFDASSTAGVLLAGLTGAGELTVVTNSGENFEAAVGRPGIEPVLLGGSRQETTRSFVGPLAELMASSLQCARFFTSAAALDAAWGSSEATPEEAALKRVLAEHADTTVMLADSSKLGARAVARGVGLDAVDMLITELDPDDARLDSFRELVEVR</sequence>
<dbReference type="PANTHER" id="PTHR30363">
    <property type="entry name" value="HTH-TYPE TRANSCRIPTIONAL REGULATOR SRLR-RELATED"/>
    <property type="match status" value="1"/>
</dbReference>
<dbReference type="GO" id="GO:0003677">
    <property type="term" value="F:DNA binding"/>
    <property type="evidence" value="ECO:0007669"/>
    <property type="project" value="UniProtKB-KW"/>
</dbReference>
<dbReference type="InterPro" id="IPR014036">
    <property type="entry name" value="DeoR-like_C"/>
</dbReference>
<gene>
    <name evidence="5" type="ORF">GCM10020260_09890</name>
</gene>
<dbReference type="SUPFAM" id="SSF46785">
    <property type="entry name" value="Winged helix' DNA-binding domain"/>
    <property type="match status" value="1"/>
</dbReference>
<evidence type="ECO:0000256" key="1">
    <source>
        <dbReference type="ARBA" id="ARBA00023015"/>
    </source>
</evidence>
<dbReference type="PROSITE" id="PS00894">
    <property type="entry name" value="HTH_DEOR_1"/>
    <property type="match status" value="1"/>
</dbReference>
<accession>A0ABP6RF65</accession>
<evidence type="ECO:0000313" key="5">
    <source>
        <dbReference type="EMBL" id="GAA3282588.1"/>
    </source>
</evidence>
<keyword evidence="2 5" id="KW-0238">DNA-binding</keyword>
<dbReference type="Proteomes" id="UP001501736">
    <property type="component" value="Unassembled WGS sequence"/>
</dbReference>
<evidence type="ECO:0000313" key="6">
    <source>
        <dbReference type="Proteomes" id="UP001501736"/>
    </source>
</evidence>
<proteinExistence type="predicted"/>
<dbReference type="EMBL" id="BAAAYG010000003">
    <property type="protein sequence ID" value="GAA3282588.1"/>
    <property type="molecule type" value="Genomic_DNA"/>
</dbReference>
<dbReference type="Pfam" id="PF00455">
    <property type="entry name" value="DeoRC"/>
    <property type="match status" value="1"/>
</dbReference>
<dbReference type="InterPro" id="IPR036388">
    <property type="entry name" value="WH-like_DNA-bd_sf"/>
</dbReference>
<evidence type="ECO:0000256" key="2">
    <source>
        <dbReference type="ARBA" id="ARBA00023125"/>
    </source>
</evidence>
<dbReference type="PANTHER" id="PTHR30363:SF44">
    <property type="entry name" value="AGA OPERON TRANSCRIPTIONAL REPRESSOR-RELATED"/>
    <property type="match status" value="1"/>
</dbReference>
<feature type="domain" description="HTH deoR-type" evidence="4">
    <location>
        <begin position="9"/>
        <end position="64"/>
    </location>
</feature>
<reference evidence="6" key="1">
    <citation type="journal article" date="2019" name="Int. J. Syst. Evol. Microbiol.">
        <title>The Global Catalogue of Microorganisms (GCM) 10K type strain sequencing project: providing services to taxonomists for standard genome sequencing and annotation.</title>
        <authorList>
            <consortium name="The Broad Institute Genomics Platform"/>
            <consortium name="The Broad Institute Genome Sequencing Center for Infectious Disease"/>
            <person name="Wu L."/>
            <person name="Ma J."/>
        </authorList>
    </citation>
    <scope>NUCLEOTIDE SEQUENCE [LARGE SCALE GENOMIC DNA]</scope>
    <source>
        <strain evidence="6">JCM 11483</strain>
    </source>
</reference>
<organism evidence="5 6">
    <name type="scientific">Nesterenkonia halobia</name>
    <dbReference type="NCBI Taxonomy" id="37922"/>
    <lineage>
        <taxon>Bacteria</taxon>
        <taxon>Bacillati</taxon>
        <taxon>Actinomycetota</taxon>
        <taxon>Actinomycetes</taxon>
        <taxon>Micrococcales</taxon>
        <taxon>Micrococcaceae</taxon>
        <taxon>Nesterenkonia</taxon>
    </lineage>
</organism>
<dbReference type="SMART" id="SM00420">
    <property type="entry name" value="HTH_DEOR"/>
    <property type="match status" value="1"/>
</dbReference>
<name>A0ABP6RF65_9MICC</name>
<dbReference type="PRINTS" id="PR00037">
    <property type="entry name" value="HTHLACR"/>
</dbReference>
<dbReference type="InterPro" id="IPR018356">
    <property type="entry name" value="Tscrpt_reg_HTH_DeoR_CS"/>
</dbReference>
<dbReference type="Pfam" id="PF08220">
    <property type="entry name" value="HTH_DeoR"/>
    <property type="match status" value="1"/>
</dbReference>
<evidence type="ECO:0000256" key="3">
    <source>
        <dbReference type="ARBA" id="ARBA00023163"/>
    </source>
</evidence>
<dbReference type="InterPro" id="IPR001034">
    <property type="entry name" value="DeoR_HTH"/>
</dbReference>
<dbReference type="InterPro" id="IPR037171">
    <property type="entry name" value="NagB/RpiA_transferase-like"/>
</dbReference>
<protein>
    <submittedName>
        <fullName evidence="5">DeoR/GlpR family DNA-binding transcription regulator</fullName>
    </submittedName>
</protein>
<evidence type="ECO:0000259" key="4">
    <source>
        <dbReference type="PROSITE" id="PS51000"/>
    </source>
</evidence>
<keyword evidence="6" id="KW-1185">Reference proteome</keyword>
<keyword evidence="3" id="KW-0804">Transcription</keyword>
<dbReference type="InterPro" id="IPR036390">
    <property type="entry name" value="WH_DNA-bd_sf"/>
</dbReference>
<comment type="caution">
    <text evidence="5">The sequence shown here is derived from an EMBL/GenBank/DDBJ whole genome shotgun (WGS) entry which is preliminary data.</text>
</comment>
<dbReference type="SUPFAM" id="SSF100950">
    <property type="entry name" value="NagB/RpiA/CoA transferase-like"/>
    <property type="match status" value="1"/>
</dbReference>
<dbReference type="InterPro" id="IPR050313">
    <property type="entry name" value="Carb_Metab_HTH_regulators"/>
</dbReference>
<dbReference type="SMART" id="SM01134">
    <property type="entry name" value="DeoRC"/>
    <property type="match status" value="1"/>
</dbReference>
<keyword evidence="1" id="KW-0805">Transcription regulation</keyword>
<dbReference type="PROSITE" id="PS51000">
    <property type="entry name" value="HTH_DEOR_2"/>
    <property type="match status" value="1"/>
</dbReference>
<dbReference type="RefSeq" id="WP_344718786.1">
    <property type="nucleotide sequence ID" value="NZ_BAAAYG010000003.1"/>
</dbReference>